<feature type="compositionally biased region" description="Pro residues" evidence="1">
    <location>
        <begin position="240"/>
        <end position="264"/>
    </location>
</feature>
<evidence type="ECO:0000313" key="4">
    <source>
        <dbReference type="Proteomes" id="UP001162891"/>
    </source>
</evidence>
<name>A0ABN6MTC7_9BACT</name>
<feature type="compositionally biased region" description="Pro residues" evidence="1">
    <location>
        <begin position="212"/>
        <end position="223"/>
    </location>
</feature>
<gene>
    <name evidence="3" type="ORF">AMOR_19950</name>
</gene>
<keyword evidence="4" id="KW-1185">Reference proteome</keyword>
<evidence type="ECO:0000256" key="1">
    <source>
        <dbReference type="SAM" id="MobiDB-lite"/>
    </source>
</evidence>
<dbReference type="InterPro" id="IPR046535">
    <property type="entry name" value="DUF6600"/>
</dbReference>
<dbReference type="RefSeq" id="WP_248360677.1">
    <property type="nucleotide sequence ID" value="NZ_AP025591.1"/>
</dbReference>
<accession>A0ABN6MTC7</accession>
<proteinExistence type="predicted"/>
<sequence length="270" mass="29779">MRRMLLVALLAVAVPLGVVVRADPPAPANVTLETFERNLAADGEWITFAPYGTVWRPLHVGPGWRPYYHGEWIWTDEGWLWTTDEPWGWATYHYGRWVHDPVLGWLWIPGFEWAPAWVAWRMGGGVVGWAPLWPGIVGGWVDPPPIEPGVWIFVPIPRFVGVRVEQVAYPPARAPHLVRATRPAPPPRWSTVPPPPGGGPSHRGVERAVGRPVPPVRIVPVPTPAEARRGARDGTAPAYRPAPAPRPSPGARPTPTRAPRPAPSPDATRR</sequence>
<feature type="compositionally biased region" description="Pro residues" evidence="1">
    <location>
        <begin position="183"/>
        <end position="198"/>
    </location>
</feature>
<organism evidence="3 4">
    <name type="scientific">Anaeromyxobacter oryzae</name>
    <dbReference type="NCBI Taxonomy" id="2918170"/>
    <lineage>
        <taxon>Bacteria</taxon>
        <taxon>Pseudomonadati</taxon>
        <taxon>Myxococcota</taxon>
        <taxon>Myxococcia</taxon>
        <taxon>Myxococcales</taxon>
        <taxon>Cystobacterineae</taxon>
        <taxon>Anaeromyxobacteraceae</taxon>
        <taxon>Anaeromyxobacter</taxon>
    </lineage>
</organism>
<feature type="signal peptide" evidence="2">
    <location>
        <begin position="1"/>
        <end position="22"/>
    </location>
</feature>
<feature type="chain" id="PRO_5045747580" evidence="2">
    <location>
        <begin position="23"/>
        <end position="270"/>
    </location>
</feature>
<dbReference type="Proteomes" id="UP001162891">
    <property type="component" value="Chromosome"/>
</dbReference>
<reference evidence="4" key="1">
    <citation type="journal article" date="2022" name="Int. J. Syst. Evol. Microbiol.">
        <title>Anaeromyxobacter oryzae sp. nov., Anaeromyxobacter diazotrophicus sp. nov. and Anaeromyxobacter paludicola sp. nov., isolated from paddy soils.</title>
        <authorList>
            <person name="Itoh H."/>
            <person name="Xu Z."/>
            <person name="Mise K."/>
            <person name="Masuda Y."/>
            <person name="Ushijima N."/>
            <person name="Hayakawa C."/>
            <person name="Shiratori Y."/>
            <person name="Senoo K."/>
        </authorList>
    </citation>
    <scope>NUCLEOTIDE SEQUENCE [LARGE SCALE GENOMIC DNA]</scope>
    <source>
        <strain evidence="4">Red232</strain>
    </source>
</reference>
<dbReference type="EMBL" id="AP025591">
    <property type="protein sequence ID" value="BDG02999.1"/>
    <property type="molecule type" value="Genomic_DNA"/>
</dbReference>
<protein>
    <submittedName>
        <fullName evidence="3">Uncharacterized protein</fullName>
    </submittedName>
</protein>
<feature type="region of interest" description="Disordered" evidence="1">
    <location>
        <begin position="178"/>
        <end position="270"/>
    </location>
</feature>
<evidence type="ECO:0000256" key="2">
    <source>
        <dbReference type="SAM" id="SignalP"/>
    </source>
</evidence>
<keyword evidence="2" id="KW-0732">Signal</keyword>
<evidence type="ECO:0000313" key="3">
    <source>
        <dbReference type="EMBL" id="BDG02999.1"/>
    </source>
</evidence>
<dbReference type="Pfam" id="PF20245">
    <property type="entry name" value="DUF6600"/>
    <property type="match status" value="1"/>
</dbReference>